<dbReference type="AlphaFoldDB" id="A0AAD4GT68"/>
<protein>
    <submittedName>
        <fullName evidence="1">Uncharacterized protein</fullName>
    </submittedName>
</protein>
<proteinExistence type="predicted"/>
<evidence type="ECO:0000313" key="2">
    <source>
        <dbReference type="Proteomes" id="UP001194746"/>
    </source>
</evidence>
<gene>
    <name evidence="1" type="ORF">FE257_010488</name>
</gene>
<reference evidence="1" key="2">
    <citation type="submission" date="2020-02" db="EMBL/GenBank/DDBJ databases">
        <authorList>
            <person name="Gilchrist C.L.M."/>
            <person name="Chooi Y.-H."/>
        </authorList>
    </citation>
    <scope>NUCLEOTIDE SEQUENCE</scope>
    <source>
        <strain evidence="1">MST-FP2251</strain>
    </source>
</reference>
<sequence>MEQYQSDPDTQADVNLMIFDYLLCTTIENLICTGAEGNESDNENSINWPIKAVENFKSLIPPDLIPDDIQTKYHLLQVADALCQSSTAIPAAAENAEAQFPNQPVSEAHMKQATSPHPNPEKISQILTHLPCLWSALDVQKIDPKYATLAEQLIARTILEEHQASGDTLQDIINRHLERPSTKFIKFLNRPMDTSLLDYLTIASGKMSSPELRTRLTVLLQTIMTTLEPPILIQLERGKLRGLSRAETQDLKDRIGIR</sequence>
<keyword evidence="2" id="KW-1185">Reference proteome</keyword>
<dbReference type="EMBL" id="VCAU01000066">
    <property type="protein sequence ID" value="KAF9887113.1"/>
    <property type="molecule type" value="Genomic_DNA"/>
</dbReference>
<reference evidence="1" key="1">
    <citation type="journal article" date="2019" name="Beilstein J. Org. Chem.">
        <title>Nanangenines: drimane sesquiterpenoids as the dominant metabolite cohort of a novel Australian fungus, Aspergillus nanangensis.</title>
        <authorList>
            <person name="Lacey H.J."/>
            <person name="Gilchrist C.L.M."/>
            <person name="Crombie A."/>
            <person name="Kalaitzis J.A."/>
            <person name="Vuong D."/>
            <person name="Rutledge P.J."/>
            <person name="Turner P."/>
            <person name="Pitt J.I."/>
            <person name="Lacey E."/>
            <person name="Chooi Y.H."/>
            <person name="Piggott A.M."/>
        </authorList>
    </citation>
    <scope>NUCLEOTIDE SEQUENCE</scope>
    <source>
        <strain evidence="1">MST-FP2251</strain>
    </source>
</reference>
<accession>A0AAD4GT68</accession>
<dbReference type="Proteomes" id="UP001194746">
    <property type="component" value="Unassembled WGS sequence"/>
</dbReference>
<evidence type="ECO:0000313" key="1">
    <source>
        <dbReference type="EMBL" id="KAF9887113.1"/>
    </source>
</evidence>
<name>A0AAD4GT68_ASPNN</name>
<organism evidence="1 2">
    <name type="scientific">Aspergillus nanangensis</name>
    <dbReference type="NCBI Taxonomy" id="2582783"/>
    <lineage>
        <taxon>Eukaryota</taxon>
        <taxon>Fungi</taxon>
        <taxon>Dikarya</taxon>
        <taxon>Ascomycota</taxon>
        <taxon>Pezizomycotina</taxon>
        <taxon>Eurotiomycetes</taxon>
        <taxon>Eurotiomycetidae</taxon>
        <taxon>Eurotiales</taxon>
        <taxon>Aspergillaceae</taxon>
        <taxon>Aspergillus</taxon>
        <taxon>Aspergillus subgen. Circumdati</taxon>
    </lineage>
</organism>
<comment type="caution">
    <text evidence="1">The sequence shown here is derived from an EMBL/GenBank/DDBJ whole genome shotgun (WGS) entry which is preliminary data.</text>
</comment>